<dbReference type="Gene3D" id="3.40.605.10">
    <property type="entry name" value="Aldehyde Dehydrogenase, Chain A, domain 1"/>
    <property type="match status" value="1"/>
</dbReference>
<protein>
    <submittedName>
        <fullName evidence="8">Succinate-semialdehyde dehydrogenase, mitochondrial</fullName>
    </submittedName>
</protein>
<organism evidence="8 9">
    <name type="scientific">Thelohanellus kitauei</name>
    <name type="common">Myxosporean</name>
    <dbReference type="NCBI Taxonomy" id="669202"/>
    <lineage>
        <taxon>Eukaryota</taxon>
        <taxon>Metazoa</taxon>
        <taxon>Cnidaria</taxon>
        <taxon>Myxozoa</taxon>
        <taxon>Myxosporea</taxon>
        <taxon>Bivalvulida</taxon>
        <taxon>Platysporina</taxon>
        <taxon>Myxobolidae</taxon>
        <taxon>Thelohanellus</taxon>
    </lineage>
</organism>
<dbReference type="PANTHER" id="PTHR43353:SF5">
    <property type="entry name" value="SUCCINATE-SEMIALDEHYDE DEHYDROGENASE, MITOCHONDRIAL"/>
    <property type="match status" value="1"/>
</dbReference>
<evidence type="ECO:0000256" key="1">
    <source>
        <dbReference type="ARBA" id="ARBA00005176"/>
    </source>
</evidence>
<feature type="active site" evidence="4">
    <location>
        <position position="295"/>
    </location>
</feature>
<evidence type="ECO:0000256" key="4">
    <source>
        <dbReference type="PROSITE-ProRule" id="PRU10007"/>
    </source>
</evidence>
<comment type="similarity">
    <text evidence="2 5">Belongs to the aldehyde dehydrogenase family.</text>
</comment>
<feature type="signal peptide" evidence="6">
    <location>
        <begin position="1"/>
        <end position="15"/>
    </location>
</feature>
<gene>
    <name evidence="8" type="ORF">RF11_05873</name>
</gene>
<dbReference type="InterPro" id="IPR050740">
    <property type="entry name" value="Aldehyde_DH_Superfamily"/>
</dbReference>
<dbReference type="AlphaFoldDB" id="A0A0C2MQC7"/>
<dbReference type="Proteomes" id="UP000031668">
    <property type="component" value="Unassembled WGS sequence"/>
</dbReference>
<evidence type="ECO:0000259" key="7">
    <source>
        <dbReference type="Pfam" id="PF00171"/>
    </source>
</evidence>
<comment type="pathway">
    <text evidence="1">Amino-acid degradation; 4-aminobutanoate degradation.</text>
</comment>
<keyword evidence="3 5" id="KW-0560">Oxidoreductase</keyword>
<dbReference type="PROSITE" id="PS00687">
    <property type="entry name" value="ALDEHYDE_DEHYDR_GLU"/>
    <property type="match status" value="1"/>
</dbReference>
<dbReference type="FunFam" id="3.40.605.10:FF:000007">
    <property type="entry name" value="NAD/NADP-dependent betaine aldehyde dehydrogenase"/>
    <property type="match status" value="1"/>
</dbReference>
<dbReference type="PANTHER" id="PTHR43353">
    <property type="entry name" value="SUCCINATE-SEMIALDEHYDE DEHYDROGENASE, MITOCHONDRIAL"/>
    <property type="match status" value="1"/>
</dbReference>
<dbReference type="GO" id="GO:0009450">
    <property type="term" value="P:gamma-aminobutyric acid catabolic process"/>
    <property type="evidence" value="ECO:0007669"/>
    <property type="project" value="TreeGrafter"/>
</dbReference>
<feature type="chain" id="PRO_5012836536" evidence="6">
    <location>
        <begin position="16"/>
        <end position="524"/>
    </location>
</feature>
<sequence>MKSLNNIILFSLAFGSLFLHPFSMVSLPRCIKILYWKRCLSSGASEVYGRNFIKNSFIEPLSKNVYKRQNPVDGSETGVFANSCVQDAEAAVMSASEAFVSWSRTSYESRAALLLKLRDLVVKNKEDIAKTMTDEMGKPISESLAELSSSINLLAWFASESLRIHGEFFSDRGKKKMFVTHKPHGVVGLIPPWNFPINVVVRSLGPLLGAGCTAVIKSCPETPLSSLKLAQIIREAGFPPGVVNIITANYNSTPDIGTLLCTHPSVRHISFTGSTNVGKQLMTQLASTVKRSTMELGGNAPAILFKSANIPESVDKLILAKFRNAGQTCISPNRIYVHNEIHDDFVKVLIDRVSKLVCGHPTKKSTQISCLYDKQGIDKVTLAVENAKKQGAKCVYQGKAVPECGPYYYPPTILTNCNGTMDIASCEIFGPVCTIFKFDKETEVFEEMNNCTSGLAAYIYSNDYAQIFRTIEELDFGLVAVNDVSASKYLLPFGGHKESGIGSEMGLRAIYSYLDEQSVVINIG</sequence>
<evidence type="ECO:0000313" key="8">
    <source>
        <dbReference type="EMBL" id="KII63851.1"/>
    </source>
</evidence>
<name>A0A0C2MQC7_THEKT</name>
<evidence type="ECO:0000256" key="2">
    <source>
        <dbReference type="ARBA" id="ARBA00009986"/>
    </source>
</evidence>
<dbReference type="InterPro" id="IPR016163">
    <property type="entry name" value="Ald_DH_C"/>
</dbReference>
<accession>A0A0C2MQC7</accession>
<dbReference type="Pfam" id="PF00171">
    <property type="entry name" value="Aldedh"/>
    <property type="match status" value="1"/>
</dbReference>
<dbReference type="GO" id="GO:0004777">
    <property type="term" value="F:succinate-semialdehyde dehydrogenase (NAD+) activity"/>
    <property type="evidence" value="ECO:0007669"/>
    <property type="project" value="TreeGrafter"/>
</dbReference>
<dbReference type="InterPro" id="IPR029510">
    <property type="entry name" value="Ald_DH_CS_GLU"/>
</dbReference>
<dbReference type="EMBL" id="JWZT01004559">
    <property type="protein sequence ID" value="KII63851.1"/>
    <property type="molecule type" value="Genomic_DNA"/>
</dbReference>
<dbReference type="OrthoDB" id="310895at2759"/>
<keyword evidence="9" id="KW-1185">Reference proteome</keyword>
<dbReference type="FunFam" id="3.40.309.10:FF:000004">
    <property type="entry name" value="Succinate-semialdehyde dehydrogenase I"/>
    <property type="match status" value="1"/>
</dbReference>
<keyword evidence="6" id="KW-0732">Signal</keyword>
<comment type="caution">
    <text evidence="8">The sequence shown here is derived from an EMBL/GenBank/DDBJ whole genome shotgun (WGS) entry which is preliminary data.</text>
</comment>
<dbReference type="InterPro" id="IPR016161">
    <property type="entry name" value="Ald_DH/histidinol_DH"/>
</dbReference>
<evidence type="ECO:0000256" key="3">
    <source>
        <dbReference type="ARBA" id="ARBA00023002"/>
    </source>
</evidence>
<proteinExistence type="inferred from homology"/>
<dbReference type="SUPFAM" id="SSF53720">
    <property type="entry name" value="ALDH-like"/>
    <property type="match status" value="1"/>
</dbReference>
<evidence type="ECO:0000313" key="9">
    <source>
        <dbReference type="Proteomes" id="UP000031668"/>
    </source>
</evidence>
<evidence type="ECO:0000256" key="5">
    <source>
        <dbReference type="RuleBase" id="RU003345"/>
    </source>
</evidence>
<dbReference type="Gene3D" id="3.40.309.10">
    <property type="entry name" value="Aldehyde Dehydrogenase, Chain A, domain 2"/>
    <property type="match status" value="1"/>
</dbReference>
<dbReference type="OMA" id="GQMCICT"/>
<dbReference type="InterPro" id="IPR015590">
    <property type="entry name" value="Aldehyde_DH_dom"/>
</dbReference>
<feature type="domain" description="Aldehyde dehydrogenase" evidence="7">
    <location>
        <begin position="64"/>
        <end position="519"/>
    </location>
</feature>
<evidence type="ECO:0000256" key="6">
    <source>
        <dbReference type="SAM" id="SignalP"/>
    </source>
</evidence>
<dbReference type="InterPro" id="IPR016162">
    <property type="entry name" value="Ald_DH_N"/>
</dbReference>
<reference evidence="8 9" key="1">
    <citation type="journal article" date="2014" name="Genome Biol. Evol.">
        <title>The genome of the myxosporean Thelohanellus kitauei shows adaptations to nutrient acquisition within its fish host.</title>
        <authorList>
            <person name="Yang Y."/>
            <person name="Xiong J."/>
            <person name="Zhou Z."/>
            <person name="Huo F."/>
            <person name="Miao W."/>
            <person name="Ran C."/>
            <person name="Liu Y."/>
            <person name="Zhang J."/>
            <person name="Feng J."/>
            <person name="Wang M."/>
            <person name="Wang M."/>
            <person name="Wang L."/>
            <person name="Yao B."/>
        </authorList>
    </citation>
    <scope>NUCLEOTIDE SEQUENCE [LARGE SCALE GENOMIC DNA]</scope>
    <source>
        <strain evidence="8">Wuqing</strain>
    </source>
</reference>